<name>A0A6C0BJZ0_9ZZZZ</name>
<accession>A0A6C0BJZ0</accession>
<organism evidence="2">
    <name type="scientific">viral metagenome</name>
    <dbReference type="NCBI Taxonomy" id="1070528"/>
    <lineage>
        <taxon>unclassified sequences</taxon>
        <taxon>metagenomes</taxon>
        <taxon>organismal metagenomes</taxon>
    </lineage>
</organism>
<protein>
    <submittedName>
        <fullName evidence="2">Uncharacterized protein</fullName>
    </submittedName>
</protein>
<proteinExistence type="predicted"/>
<evidence type="ECO:0000313" key="2">
    <source>
        <dbReference type="EMBL" id="QHS92675.1"/>
    </source>
</evidence>
<reference evidence="2" key="1">
    <citation type="journal article" date="2020" name="Nature">
        <title>Giant virus diversity and host interactions through global metagenomics.</title>
        <authorList>
            <person name="Schulz F."/>
            <person name="Roux S."/>
            <person name="Paez-Espino D."/>
            <person name="Jungbluth S."/>
            <person name="Walsh D.A."/>
            <person name="Denef V.J."/>
            <person name="McMahon K.D."/>
            <person name="Konstantinidis K.T."/>
            <person name="Eloe-Fadrosh E.A."/>
            <person name="Kyrpides N.C."/>
            <person name="Woyke T."/>
        </authorList>
    </citation>
    <scope>NUCLEOTIDE SEQUENCE</scope>
    <source>
        <strain evidence="2">GVMAG-M-3300014204-73</strain>
    </source>
</reference>
<feature type="region of interest" description="Disordered" evidence="1">
    <location>
        <begin position="293"/>
        <end position="312"/>
    </location>
</feature>
<feature type="compositionally biased region" description="Low complexity" evidence="1">
    <location>
        <begin position="295"/>
        <end position="310"/>
    </location>
</feature>
<feature type="region of interest" description="Disordered" evidence="1">
    <location>
        <begin position="359"/>
        <end position="378"/>
    </location>
</feature>
<evidence type="ECO:0000256" key="1">
    <source>
        <dbReference type="SAM" id="MobiDB-lite"/>
    </source>
</evidence>
<dbReference type="AlphaFoldDB" id="A0A6C0BJZ0"/>
<sequence length="378" mass="43510">MSQRETYQIQFNNQLIEFIKKLQVVFPEHKRLFSKYYKYYRSFVDQGHRVEFVGEFIRYFSKYNREISTSDQGLFSEEDDYYPGKPIQLLKGVDFKLLWKNTDLTDNSRESIWKYLQTLFLLGTFVLKEDEKYADLLRQQREIIGGLIQNMKYEQQIKSDAQKLLKDEEAKEKAESMFGLGELFDENNVITQIIKEIASEITLSPEDGQDPIQAIKMLLGKDNHRLEEMITRVTHRLKTIIQEKGLTEQDLLDQTKGIQEKLMKKFKGIPGMPNLDAIFQKIAEGCVANTDISESEASTSSPTSASPAESFDTKMEMCESKILELTTKLKENLSQIGLQGETSELPNLEKIINQFMGTAETMTTSSKTSSPSELKSTK</sequence>
<dbReference type="EMBL" id="MN739185">
    <property type="protein sequence ID" value="QHS92675.1"/>
    <property type="molecule type" value="Genomic_DNA"/>
</dbReference>